<comment type="catalytic activity">
    <reaction evidence="1">
        <text>ATP + protein L-histidine = ADP + protein N-phospho-L-histidine.</text>
        <dbReference type="EC" id="2.7.13.3"/>
    </reaction>
</comment>
<feature type="domain" description="Response regulatory" evidence="9">
    <location>
        <begin position="747"/>
        <end position="868"/>
    </location>
</feature>
<dbReference type="SUPFAM" id="SSF55874">
    <property type="entry name" value="ATPase domain of HSP90 chaperone/DNA topoisomerase II/histidine kinase"/>
    <property type="match status" value="1"/>
</dbReference>
<reference evidence="10" key="1">
    <citation type="journal article" date="2020" name="Stud. Mycol.">
        <title>101 Dothideomycetes genomes: a test case for predicting lifestyles and emergence of pathogens.</title>
        <authorList>
            <person name="Haridas S."/>
            <person name="Albert R."/>
            <person name="Binder M."/>
            <person name="Bloem J."/>
            <person name="Labutti K."/>
            <person name="Salamov A."/>
            <person name="Andreopoulos B."/>
            <person name="Baker S."/>
            <person name="Barry K."/>
            <person name="Bills G."/>
            <person name="Bluhm B."/>
            <person name="Cannon C."/>
            <person name="Castanera R."/>
            <person name="Culley D."/>
            <person name="Daum C."/>
            <person name="Ezra D."/>
            <person name="Gonzalez J."/>
            <person name="Henrissat B."/>
            <person name="Kuo A."/>
            <person name="Liang C."/>
            <person name="Lipzen A."/>
            <person name="Lutzoni F."/>
            <person name="Magnuson J."/>
            <person name="Mondo S."/>
            <person name="Nolan M."/>
            <person name="Ohm R."/>
            <person name="Pangilinan J."/>
            <person name="Park H.-J."/>
            <person name="Ramirez L."/>
            <person name="Alfaro M."/>
            <person name="Sun H."/>
            <person name="Tritt A."/>
            <person name="Yoshinaga Y."/>
            <person name="Zwiers L.-H."/>
            <person name="Turgeon B."/>
            <person name="Goodwin S."/>
            <person name="Spatafora J."/>
            <person name="Crous P."/>
            <person name="Grigoriev I."/>
        </authorList>
    </citation>
    <scope>NUCLEOTIDE SEQUENCE</scope>
    <source>
        <strain evidence="10">ATCC 74209</strain>
    </source>
</reference>
<dbReference type="InterPro" id="IPR005467">
    <property type="entry name" value="His_kinase_dom"/>
</dbReference>
<evidence type="ECO:0000256" key="4">
    <source>
        <dbReference type="ARBA" id="ARBA00022679"/>
    </source>
</evidence>
<dbReference type="FunFam" id="1.10.287.130:FF:000100">
    <property type="entry name" value="Sensor histidine kinase/response regulator"/>
    <property type="match status" value="1"/>
</dbReference>
<dbReference type="InterPro" id="IPR003661">
    <property type="entry name" value="HisK_dim/P_dom"/>
</dbReference>
<dbReference type="Gene3D" id="1.10.287.130">
    <property type="match status" value="1"/>
</dbReference>
<evidence type="ECO:0000313" key="10">
    <source>
        <dbReference type="EMBL" id="KAF2200032.1"/>
    </source>
</evidence>
<dbReference type="GO" id="GO:0005886">
    <property type="term" value="C:plasma membrane"/>
    <property type="evidence" value="ECO:0007669"/>
    <property type="project" value="TreeGrafter"/>
</dbReference>
<feature type="domain" description="Histidine kinase" evidence="8">
    <location>
        <begin position="537"/>
        <end position="653"/>
    </location>
</feature>
<dbReference type="SMART" id="SM00448">
    <property type="entry name" value="REC"/>
    <property type="match status" value="1"/>
</dbReference>
<dbReference type="GO" id="GO:0009927">
    <property type="term" value="F:histidine phosphotransfer kinase activity"/>
    <property type="evidence" value="ECO:0007669"/>
    <property type="project" value="TreeGrafter"/>
</dbReference>
<dbReference type="InterPro" id="IPR003594">
    <property type="entry name" value="HATPase_dom"/>
</dbReference>
<dbReference type="SUPFAM" id="SSF52172">
    <property type="entry name" value="CheY-like"/>
    <property type="match status" value="1"/>
</dbReference>
<dbReference type="PANTHER" id="PTHR43047">
    <property type="entry name" value="TWO-COMPONENT HISTIDINE PROTEIN KINASE"/>
    <property type="match status" value="1"/>
</dbReference>
<dbReference type="PANTHER" id="PTHR43047:SF2">
    <property type="entry name" value="HISTIDINE KINASE M7"/>
    <property type="match status" value="1"/>
</dbReference>
<dbReference type="CDD" id="cd17546">
    <property type="entry name" value="REC_hyHK_CKI1_RcsC-like"/>
    <property type="match status" value="1"/>
</dbReference>
<evidence type="ECO:0000256" key="1">
    <source>
        <dbReference type="ARBA" id="ARBA00000085"/>
    </source>
</evidence>
<dbReference type="InterPro" id="IPR036890">
    <property type="entry name" value="HATPase_C_sf"/>
</dbReference>
<evidence type="ECO:0000259" key="8">
    <source>
        <dbReference type="PROSITE" id="PS50109"/>
    </source>
</evidence>
<dbReference type="EC" id="2.7.13.3" evidence="2"/>
<dbReference type="PRINTS" id="PR00344">
    <property type="entry name" value="BCTRLSENSOR"/>
</dbReference>
<comment type="caution">
    <text evidence="10">The sequence shown here is derived from an EMBL/GenBank/DDBJ whole genome shotgun (WGS) entry which is preliminary data.</text>
</comment>
<feature type="modified residue" description="4-aspartylphosphate" evidence="6">
    <location>
        <position position="801"/>
    </location>
</feature>
<dbReference type="InterPro" id="IPR011006">
    <property type="entry name" value="CheY-like_superfamily"/>
</dbReference>
<evidence type="ECO:0000256" key="2">
    <source>
        <dbReference type="ARBA" id="ARBA00012438"/>
    </source>
</evidence>
<protein>
    <recommendedName>
        <fullName evidence="2">histidine kinase</fullName>
        <ecNumber evidence="2">2.7.13.3</ecNumber>
    </recommendedName>
</protein>
<proteinExistence type="predicted"/>
<dbReference type="OrthoDB" id="60033at2759"/>
<accession>A0A9P4MRK4</accession>
<dbReference type="InterPro" id="IPR004358">
    <property type="entry name" value="Sig_transdc_His_kin-like_C"/>
</dbReference>
<dbReference type="EMBL" id="ML994043">
    <property type="protein sequence ID" value="KAF2200032.1"/>
    <property type="molecule type" value="Genomic_DNA"/>
</dbReference>
<dbReference type="InterPro" id="IPR001789">
    <property type="entry name" value="Sig_transdc_resp-reg_receiver"/>
</dbReference>
<keyword evidence="5" id="KW-0418">Kinase</keyword>
<dbReference type="Pfam" id="PF02518">
    <property type="entry name" value="HATPase_c"/>
    <property type="match status" value="1"/>
</dbReference>
<evidence type="ECO:0000313" key="11">
    <source>
        <dbReference type="Proteomes" id="UP000799536"/>
    </source>
</evidence>
<dbReference type="Gene3D" id="3.40.50.2300">
    <property type="match status" value="1"/>
</dbReference>
<dbReference type="CDD" id="cd00082">
    <property type="entry name" value="HisKA"/>
    <property type="match status" value="1"/>
</dbReference>
<name>A0A9P4MRK4_9PLEO</name>
<evidence type="ECO:0000256" key="3">
    <source>
        <dbReference type="ARBA" id="ARBA00022553"/>
    </source>
</evidence>
<feature type="region of interest" description="Disordered" evidence="7">
    <location>
        <begin position="660"/>
        <end position="730"/>
    </location>
</feature>
<dbReference type="SUPFAM" id="SSF47384">
    <property type="entry name" value="Homodimeric domain of signal transducing histidine kinase"/>
    <property type="match status" value="1"/>
</dbReference>
<keyword evidence="11" id="KW-1185">Reference proteome</keyword>
<evidence type="ECO:0000256" key="5">
    <source>
        <dbReference type="ARBA" id="ARBA00022777"/>
    </source>
</evidence>
<evidence type="ECO:0000256" key="6">
    <source>
        <dbReference type="PROSITE-ProRule" id="PRU00169"/>
    </source>
</evidence>
<dbReference type="InterPro" id="IPR036097">
    <property type="entry name" value="HisK_dim/P_sf"/>
</dbReference>
<dbReference type="Proteomes" id="UP000799536">
    <property type="component" value="Unassembled WGS sequence"/>
</dbReference>
<keyword evidence="3 6" id="KW-0597">Phosphoprotein</keyword>
<dbReference type="SMART" id="SM00387">
    <property type="entry name" value="HATPase_c"/>
    <property type="match status" value="1"/>
</dbReference>
<organism evidence="10 11">
    <name type="scientific">Delitschia confertaspora ATCC 74209</name>
    <dbReference type="NCBI Taxonomy" id="1513339"/>
    <lineage>
        <taxon>Eukaryota</taxon>
        <taxon>Fungi</taxon>
        <taxon>Dikarya</taxon>
        <taxon>Ascomycota</taxon>
        <taxon>Pezizomycotina</taxon>
        <taxon>Dothideomycetes</taxon>
        <taxon>Pleosporomycetidae</taxon>
        <taxon>Pleosporales</taxon>
        <taxon>Delitschiaceae</taxon>
        <taxon>Delitschia</taxon>
    </lineage>
</organism>
<dbReference type="PROSITE" id="PS50109">
    <property type="entry name" value="HIS_KIN"/>
    <property type="match status" value="1"/>
</dbReference>
<dbReference type="Pfam" id="PF00072">
    <property type="entry name" value="Response_reg"/>
    <property type="match status" value="1"/>
</dbReference>
<gene>
    <name evidence="10" type="ORF">GQ43DRAFT_441956</name>
</gene>
<dbReference type="Gene3D" id="3.30.565.10">
    <property type="entry name" value="Histidine kinase-like ATPase, C-terminal domain"/>
    <property type="match status" value="1"/>
</dbReference>
<dbReference type="PROSITE" id="PS50110">
    <property type="entry name" value="RESPONSE_REGULATORY"/>
    <property type="match status" value="1"/>
</dbReference>
<feature type="compositionally biased region" description="Low complexity" evidence="7">
    <location>
        <begin position="707"/>
        <end position="723"/>
    </location>
</feature>
<feature type="compositionally biased region" description="Polar residues" evidence="7">
    <location>
        <begin position="660"/>
        <end position="692"/>
    </location>
</feature>
<feature type="region of interest" description="Disordered" evidence="7">
    <location>
        <begin position="380"/>
        <end position="456"/>
    </location>
</feature>
<dbReference type="AlphaFoldDB" id="A0A9P4MRK4"/>
<keyword evidence="4" id="KW-0808">Transferase</keyword>
<evidence type="ECO:0000259" key="9">
    <source>
        <dbReference type="PROSITE" id="PS50110"/>
    </source>
</evidence>
<evidence type="ECO:0000256" key="7">
    <source>
        <dbReference type="SAM" id="MobiDB-lite"/>
    </source>
</evidence>
<sequence length="877" mass="96420">MGFGSHAGQGNKPPDIIERQSLCLSYPKPGMVLHCGESGFREELLRLYSPAECKAAEQLVQLKDTLRKSDSESFWPILTEGLATITDAQYAFISKRILVDDDNLAVEMPPIGESGSCLMGAAFYFNDGHGTKRQLKNFKYHAYSCPCAHMRHDKIFIIPEKLNEFIINNPNQLAAPGEAYLGIPLFAEGKCFAHFGVMWTAEGAARRSLGWGYLELLLHSLEDMILQRVLEGPNFAKSAEAVQTPQERPLVVSHEAVSAAQSLKPYARSLSHELRTPMQGVVGMLDVMYATVQEAAEGLNDARIRKVLQTLKENIEAVQDSSRRAVEAADNVVHAYDMNMGVPDTPSSPPNGGISMNGYVTEKPSEILVAGNHVSISRYRGTKRRRDEMHWTSGHASKYAVKNDRQRSRCSLSEEPAGHSPVSVHLSRSTTSLETLEERYSHTSEPQPFDCDPSNSPLFASERSVVPGLRHTNLREVLQYVVNDALRIGGRPDSAVASETECGERIEVQTRSSSGQMITKYIEWIVDVDVPETILIDEKDLAKMISCVTLNAIKFTDNGTITLKASLSARSRYIVINVKDSGSGIPAAFIPNLFKPFSREDDSTTRQSEGLGLGLLVAKGLARKLGGDLTCLRSNVAGPEKGSEFEMRVPLTPGDVCSRASTPFGSATPPTKFSISPELTSVDDTGSLSNLPPSVDFRPVPSSQNLGGPSPSRGASPSRPRPGYKSRQISEKNRPFDRSLAIKYPLNFLVVEDNRINRKLLTSMLQKLGYTDVLEAYDGNDAVEKMKVDGKGREIDVILMDLWMPLLDGFQATEAILQMDIPKKPTILAVTADITDGAIKRAEKVGMKGFLTKPFQIRDLEKLICQHALRSSESPEH</sequence>
<dbReference type="GO" id="GO:0000155">
    <property type="term" value="F:phosphorelay sensor kinase activity"/>
    <property type="evidence" value="ECO:0007669"/>
    <property type="project" value="InterPro"/>
</dbReference>